<name>A0A1I5L9G8_9HYPH</name>
<evidence type="ECO:0000256" key="8">
    <source>
        <dbReference type="PIRSR" id="PIRSR038994-3"/>
    </source>
</evidence>
<feature type="binding site" evidence="7">
    <location>
        <begin position="221"/>
        <end position="222"/>
    </location>
    <ligand>
        <name>substrate</name>
    </ligand>
</feature>
<evidence type="ECO:0000256" key="7">
    <source>
        <dbReference type="PIRSR" id="PIRSR038994-2"/>
    </source>
</evidence>
<evidence type="ECO:0000256" key="5">
    <source>
        <dbReference type="PIRNR" id="PIRNR038994"/>
    </source>
</evidence>
<keyword evidence="2 8" id="KW-0479">Metal-binding</keyword>
<dbReference type="CDD" id="cd00854">
    <property type="entry name" value="NagA"/>
    <property type="match status" value="1"/>
</dbReference>
<dbReference type="NCBIfam" id="TIGR00221">
    <property type="entry name" value="nagA"/>
    <property type="match status" value="1"/>
</dbReference>
<evidence type="ECO:0000256" key="2">
    <source>
        <dbReference type="ARBA" id="ARBA00022723"/>
    </source>
</evidence>
<evidence type="ECO:0000256" key="1">
    <source>
        <dbReference type="ARBA" id="ARBA00010716"/>
    </source>
</evidence>
<comment type="similarity">
    <text evidence="1 5">Belongs to the metallo-dependent hydrolases superfamily. NagA family.</text>
</comment>
<dbReference type="InterPro" id="IPR011059">
    <property type="entry name" value="Metal-dep_hydrolase_composite"/>
</dbReference>
<reference evidence="10 11" key="1">
    <citation type="submission" date="2016-10" db="EMBL/GenBank/DDBJ databases">
        <authorList>
            <person name="de Groot N.N."/>
        </authorList>
    </citation>
    <scope>NUCLEOTIDE SEQUENCE [LARGE SCALE GENOMIC DNA]</scope>
    <source>
        <strain evidence="10 11">CGMCC 1.9157</strain>
    </source>
</reference>
<dbReference type="InterPro" id="IPR006680">
    <property type="entry name" value="Amidohydro-rel"/>
</dbReference>
<dbReference type="GO" id="GO:0006046">
    <property type="term" value="P:N-acetylglucosamine catabolic process"/>
    <property type="evidence" value="ECO:0007669"/>
    <property type="project" value="TreeGrafter"/>
</dbReference>
<dbReference type="Gene3D" id="3.20.20.140">
    <property type="entry name" value="Metal-dependent hydrolases"/>
    <property type="match status" value="1"/>
</dbReference>
<accession>A0A1I5L9G8</accession>
<dbReference type="RefSeq" id="WP_090075227.1">
    <property type="nucleotide sequence ID" value="NZ_FOVR01000016.1"/>
</dbReference>
<feature type="binding site" evidence="8">
    <location>
        <position position="131"/>
    </location>
    <ligand>
        <name>Zn(2+)</name>
        <dbReference type="ChEBI" id="CHEBI:29105"/>
    </ligand>
</feature>
<feature type="binding site" evidence="7">
    <location>
        <position position="142"/>
    </location>
    <ligand>
        <name>substrate</name>
    </ligand>
</feature>
<dbReference type="AlphaFoldDB" id="A0A1I5L9G8"/>
<dbReference type="EMBL" id="FOVR01000016">
    <property type="protein sequence ID" value="SFO93897.1"/>
    <property type="molecule type" value="Genomic_DNA"/>
</dbReference>
<dbReference type="SUPFAM" id="SSF51556">
    <property type="entry name" value="Metallo-dependent hydrolases"/>
    <property type="match status" value="1"/>
</dbReference>
<dbReference type="SUPFAM" id="SSF51338">
    <property type="entry name" value="Composite domain of metallo-dependent hydrolases"/>
    <property type="match status" value="1"/>
</dbReference>
<dbReference type="PANTHER" id="PTHR11113:SF14">
    <property type="entry name" value="N-ACETYLGLUCOSAMINE-6-PHOSPHATE DEACETYLASE"/>
    <property type="match status" value="1"/>
</dbReference>
<feature type="binding site" evidence="8">
    <location>
        <position position="197"/>
    </location>
    <ligand>
        <name>Zn(2+)</name>
        <dbReference type="ChEBI" id="CHEBI:29105"/>
    </ligand>
</feature>
<protein>
    <submittedName>
        <fullName evidence="10">N-acetylglucosamine-6-phosphate deacetylase</fullName>
    </submittedName>
</protein>
<dbReference type="Gene3D" id="2.30.40.10">
    <property type="entry name" value="Urease, subunit C, domain 1"/>
    <property type="match status" value="1"/>
</dbReference>
<evidence type="ECO:0000256" key="6">
    <source>
        <dbReference type="PIRSR" id="PIRSR038994-1"/>
    </source>
</evidence>
<dbReference type="Pfam" id="PF01979">
    <property type="entry name" value="Amidohydro_1"/>
    <property type="match status" value="1"/>
</dbReference>
<sequence length="389" mass="41311">MTKPTAFCADRIFDGNRFTGKAALLVDGDTVTGIVKQDSIPSHYAQHANKAPMIVPGFVDLQVNGGGGALLNETPTQEGIATICEAHARFGTTALMPTLITDGPDVRDRALEAGKQAAKAKTAGFLGLHLEGPHLSVPRKGVHVADFIRPMEEQDLSVLLAAQGTFGKSMITIAPENVTIDQVKALVEAGWHVSLGHTDCDAETAFAYFEAGASMATHLFNAMSQMRNREPGLVGAVLTTDKAYCGMIADGYHIANANMRVALHAKQGPGRIFFVTDAMSPTGTDVTEFILSGRQTFRRDGRLALADGTLAGADIDMISMVRKALATLPLSLEEALKMASRYPSEAIGAQSKGRLKPGSDADFLLLDETLCLQSTWIGGTCAHSNNNNN</sequence>
<keyword evidence="11" id="KW-1185">Reference proteome</keyword>
<feature type="binding site" evidence="7">
    <location>
        <position position="229"/>
    </location>
    <ligand>
        <name>substrate</name>
    </ligand>
</feature>
<evidence type="ECO:0000259" key="9">
    <source>
        <dbReference type="Pfam" id="PF01979"/>
    </source>
</evidence>
<proteinExistence type="inferred from homology"/>
<dbReference type="STRING" id="655353.SAMN04488056_11645"/>
<dbReference type="GO" id="GO:0046872">
    <property type="term" value="F:metal ion binding"/>
    <property type="evidence" value="ECO:0007669"/>
    <property type="project" value="UniProtKB-KW"/>
</dbReference>
<feature type="binding site" evidence="8">
    <location>
        <position position="218"/>
    </location>
    <ligand>
        <name>Zn(2+)</name>
        <dbReference type="ChEBI" id="CHEBI:29105"/>
    </ligand>
</feature>
<feature type="binding site" evidence="7">
    <location>
        <begin position="310"/>
        <end position="312"/>
    </location>
    <ligand>
        <name>substrate</name>
    </ligand>
</feature>
<keyword evidence="3 5" id="KW-0378">Hydrolase</keyword>
<dbReference type="Proteomes" id="UP000199236">
    <property type="component" value="Unassembled WGS sequence"/>
</dbReference>
<gene>
    <name evidence="10" type="ORF">SAMN04488056_11645</name>
</gene>
<dbReference type="GO" id="GO:0008448">
    <property type="term" value="F:N-acetylglucosamine-6-phosphate deacetylase activity"/>
    <property type="evidence" value="ECO:0007669"/>
    <property type="project" value="InterPro"/>
</dbReference>
<evidence type="ECO:0000313" key="11">
    <source>
        <dbReference type="Proteomes" id="UP000199236"/>
    </source>
</evidence>
<evidence type="ECO:0000256" key="4">
    <source>
        <dbReference type="ARBA" id="ARBA00023277"/>
    </source>
</evidence>
<dbReference type="PIRSF" id="PIRSF038994">
    <property type="entry name" value="NagA"/>
    <property type="match status" value="1"/>
</dbReference>
<keyword evidence="4 5" id="KW-0119">Carbohydrate metabolism</keyword>
<dbReference type="PANTHER" id="PTHR11113">
    <property type="entry name" value="N-ACETYLGLUCOSAMINE-6-PHOSPHATE DEACETYLASE"/>
    <property type="match status" value="1"/>
</dbReference>
<evidence type="ECO:0000313" key="10">
    <source>
        <dbReference type="EMBL" id="SFO93897.1"/>
    </source>
</evidence>
<comment type="cofactor">
    <cofactor evidence="8">
        <name>a divalent metal cation</name>
        <dbReference type="ChEBI" id="CHEBI:60240"/>
    </cofactor>
    <text evidence="8">Binds 1 divalent metal cation per subunit.</text>
</comment>
<dbReference type="OrthoDB" id="9776488at2"/>
<feature type="binding site" evidence="7">
    <location>
        <position position="253"/>
    </location>
    <ligand>
        <name>substrate</name>
    </ligand>
</feature>
<organism evidence="10 11">
    <name type="scientific">Cohaesibacter marisflavi</name>
    <dbReference type="NCBI Taxonomy" id="655353"/>
    <lineage>
        <taxon>Bacteria</taxon>
        <taxon>Pseudomonadati</taxon>
        <taxon>Pseudomonadota</taxon>
        <taxon>Alphaproteobacteria</taxon>
        <taxon>Hyphomicrobiales</taxon>
        <taxon>Cohaesibacteraceae</taxon>
    </lineage>
</organism>
<dbReference type="InterPro" id="IPR032466">
    <property type="entry name" value="Metal_Hydrolase"/>
</dbReference>
<feature type="domain" description="Amidohydrolase-related" evidence="9">
    <location>
        <begin position="53"/>
        <end position="378"/>
    </location>
</feature>
<evidence type="ECO:0000256" key="3">
    <source>
        <dbReference type="ARBA" id="ARBA00022801"/>
    </source>
</evidence>
<feature type="active site" description="Proton donor/acceptor" evidence="6">
    <location>
        <position position="277"/>
    </location>
</feature>
<dbReference type="InterPro" id="IPR003764">
    <property type="entry name" value="GlcNAc_6-P_deAcase"/>
</dbReference>